<accession>A0A0K0FUS7</accession>
<name>A0A0K0FUS7_STRVS</name>
<proteinExistence type="predicted"/>
<keyword evidence="1" id="KW-1185">Reference proteome</keyword>
<reference evidence="2" key="2">
    <citation type="submission" date="2015-08" db="UniProtKB">
        <authorList>
            <consortium name="WormBaseParasite"/>
        </authorList>
    </citation>
    <scope>IDENTIFICATION</scope>
</reference>
<protein>
    <submittedName>
        <fullName evidence="2">MICOS complex subunit MIC13</fullName>
    </submittedName>
</protein>
<evidence type="ECO:0000313" key="2">
    <source>
        <dbReference type="WBParaSite" id="SVE_1609000.1"/>
    </source>
</evidence>
<dbReference type="AlphaFoldDB" id="A0A0K0FUS7"/>
<dbReference type="WBParaSite" id="SVE_1609000.1">
    <property type="protein sequence ID" value="SVE_1609000.1"/>
    <property type="gene ID" value="SVE_1609000"/>
</dbReference>
<organism evidence="1 2">
    <name type="scientific">Strongyloides venezuelensis</name>
    <name type="common">Threadworm</name>
    <dbReference type="NCBI Taxonomy" id="75913"/>
    <lineage>
        <taxon>Eukaryota</taxon>
        <taxon>Metazoa</taxon>
        <taxon>Ecdysozoa</taxon>
        <taxon>Nematoda</taxon>
        <taxon>Chromadorea</taxon>
        <taxon>Rhabditida</taxon>
        <taxon>Tylenchina</taxon>
        <taxon>Panagrolaimomorpha</taxon>
        <taxon>Strongyloidoidea</taxon>
        <taxon>Strongyloididae</taxon>
        <taxon>Strongyloides</taxon>
    </lineage>
</organism>
<sequence>MSLTKFLVKGAVKIGFVGLTAKVIYDLNVFSTNSKETEEKFQKFVTEVVPGTLDLKKQIGVTTTGLPELYNNIVNNLFTKLNYVPEFSRNLVKEYCIFPMSNEKKDK</sequence>
<reference evidence="1" key="1">
    <citation type="submission" date="2014-07" db="EMBL/GenBank/DDBJ databases">
        <authorList>
            <person name="Martin A.A"/>
            <person name="De Silva N."/>
        </authorList>
    </citation>
    <scope>NUCLEOTIDE SEQUENCE</scope>
</reference>
<evidence type="ECO:0000313" key="1">
    <source>
        <dbReference type="Proteomes" id="UP000035680"/>
    </source>
</evidence>
<dbReference type="Proteomes" id="UP000035680">
    <property type="component" value="Unassembled WGS sequence"/>
</dbReference>